<protein>
    <submittedName>
        <fullName evidence="1">Uncharacterized protein</fullName>
    </submittedName>
</protein>
<sequence length="41" mass="4923">MDIFAKSIWKRGVINVLVDEKPKVYGQVCLERWNILQIYKK</sequence>
<reference evidence="1 2" key="1">
    <citation type="journal article" date="2013" name="PLoS ONE">
        <title>Bacterial endosymbiosis in a chordate host: long-term co-evolution and conservation of secondary metabolism.</title>
        <authorList>
            <person name="Kwan J.C."/>
            <person name="Schmidt E.W."/>
        </authorList>
    </citation>
    <scope>NUCLEOTIDE SEQUENCE [LARGE SCALE GENOMIC DNA]</scope>
    <source>
        <strain evidence="2">L6</strain>
    </source>
</reference>
<evidence type="ECO:0000313" key="1">
    <source>
        <dbReference type="EMBL" id="ETO91572.1"/>
    </source>
</evidence>
<accession>W2V1P0</accession>
<dbReference type="STRING" id="1401685.P857_19"/>
<organism evidence="1 2">
    <name type="scientific">Candidatus Xenolissoclinum pacificiensis L6</name>
    <dbReference type="NCBI Taxonomy" id="1401685"/>
    <lineage>
        <taxon>Bacteria</taxon>
        <taxon>Pseudomonadati</taxon>
        <taxon>Pseudomonadota</taxon>
        <taxon>Alphaproteobacteria</taxon>
        <taxon>Rickettsiales</taxon>
        <taxon>Anaplasmataceae</taxon>
        <taxon>Candidatus Xenolissoclinum</taxon>
    </lineage>
</organism>
<dbReference type="Proteomes" id="UP000018951">
    <property type="component" value="Unassembled WGS sequence"/>
</dbReference>
<dbReference type="EMBL" id="AXCJ01000002">
    <property type="protein sequence ID" value="ETO91572.1"/>
    <property type="molecule type" value="Genomic_DNA"/>
</dbReference>
<name>W2V1P0_9RICK</name>
<dbReference type="AlphaFoldDB" id="W2V1P0"/>
<evidence type="ECO:0000313" key="2">
    <source>
        <dbReference type="Proteomes" id="UP000018951"/>
    </source>
</evidence>
<keyword evidence="2" id="KW-1185">Reference proteome</keyword>
<proteinExistence type="predicted"/>
<comment type="caution">
    <text evidence="1">The sequence shown here is derived from an EMBL/GenBank/DDBJ whole genome shotgun (WGS) entry which is preliminary data.</text>
</comment>
<gene>
    <name evidence="1" type="ORF">P857_19</name>
</gene>